<proteinExistence type="predicted"/>
<sequence length="122" mass="12983">MWLLRVCLGSSELLHDIGGFHFVHVGLHQTLKWRLFDVPRCTTHCNAAHWAGGSTGAFIGQWLRGIEAITAFRTAFALALRLLLAFAFAAPLVGSTASTLASPSSISKSGSCTQQSNGAISI</sequence>
<dbReference type="EMBL" id="CAMXCT020002757">
    <property type="protein sequence ID" value="CAL1153621.1"/>
    <property type="molecule type" value="Genomic_DNA"/>
</dbReference>
<organism evidence="2">
    <name type="scientific">Cladocopium goreaui</name>
    <dbReference type="NCBI Taxonomy" id="2562237"/>
    <lineage>
        <taxon>Eukaryota</taxon>
        <taxon>Sar</taxon>
        <taxon>Alveolata</taxon>
        <taxon>Dinophyceae</taxon>
        <taxon>Suessiales</taxon>
        <taxon>Symbiodiniaceae</taxon>
        <taxon>Cladocopium</taxon>
    </lineage>
</organism>
<comment type="caution">
    <text evidence="2">The sequence shown here is derived from an EMBL/GenBank/DDBJ whole genome shotgun (WGS) entry which is preliminary data.</text>
</comment>
<evidence type="ECO:0000313" key="4">
    <source>
        <dbReference type="Proteomes" id="UP001152797"/>
    </source>
</evidence>
<gene>
    <name evidence="2" type="ORF">C1SCF055_LOCUS26380</name>
</gene>
<evidence type="ECO:0000256" key="1">
    <source>
        <dbReference type="SAM" id="MobiDB-lite"/>
    </source>
</evidence>
<dbReference type="AlphaFoldDB" id="A0A9P1CZL3"/>
<keyword evidence="4" id="KW-1185">Reference proteome</keyword>
<name>A0A9P1CZL3_9DINO</name>
<protein>
    <submittedName>
        <fullName evidence="2">Uncharacterized protein</fullName>
    </submittedName>
</protein>
<dbReference type="Proteomes" id="UP001152797">
    <property type="component" value="Unassembled WGS sequence"/>
</dbReference>
<dbReference type="EMBL" id="CAMXCT010002757">
    <property type="protein sequence ID" value="CAI4000246.1"/>
    <property type="molecule type" value="Genomic_DNA"/>
</dbReference>
<reference evidence="3" key="2">
    <citation type="submission" date="2024-04" db="EMBL/GenBank/DDBJ databases">
        <authorList>
            <person name="Chen Y."/>
            <person name="Shah S."/>
            <person name="Dougan E. K."/>
            <person name="Thang M."/>
            <person name="Chan C."/>
        </authorList>
    </citation>
    <scope>NUCLEOTIDE SEQUENCE [LARGE SCALE GENOMIC DNA]</scope>
</reference>
<evidence type="ECO:0000313" key="3">
    <source>
        <dbReference type="EMBL" id="CAL1153621.1"/>
    </source>
</evidence>
<dbReference type="EMBL" id="CAMXCT030002757">
    <property type="protein sequence ID" value="CAL4787558.1"/>
    <property type="molecule type" value="Genomic_DNA"/>
</dbReference>
<accession>A0A9P1CZL3</accession>
<feature type="region of interest" description="Disordered" evidence="1">
    <location>
        <begin position="100"/>
        <end position="122"/>
    </location>
</feature>
<evidence type="ECO:0000313" key="2">
    <source>
        <dbReference type="EMBL" id="CAI4000246.1"/>
    </source>
</evidence>
<reference evidence="2" key="1">
    <citation type="submission" date="2022-10" db="EMBL/GenBank/DDBJ databases">
        <authorList>
            <person name="Chen Y."/>
            <person name="Dougan E. K."/>
            <person name="Chan C."/>
            <person name="Rhodes N."/>
            <person name="Thang M."/>
        </authorList>
    </citation>
    <scope>NUCLEOTIDE SEQUENCE</scope>
</reference>